<dbReference type="Gene3D" id="3.90.75.20">
    <property type="match status" value="1"/>
</dbReference>
<sequence>MLRVKLEKPTGLKHCWILLTQGKFAIIDREHLQLVNGFRWVAVKWHRKYYAYSYFRLDGTRSRIAMHRLIAETPQGDFTHHFNHNSLDNRSGNLLNMTNRDHMQLHGVRVWT</sequence>
<dbReference type="EMBL" id="LAZR01005567">
    <property type="protein sequence ID" value="KKM98866.1"/>
    <property type="molecule type" value="Genomic_DNA"/>
</dbReference>
<evidence type="ECO:0000313" key="1">
    <source>
        <dbReference type="EMBL" id="KKM98866.1"/>
    </source>
</evidence>
<gene>
    <name evidence="1" type="ORF">LCGC14_1153610</name>
</gene>
<accession>A0A0F9MHY9</accession>
<protein>
    <recommendedName>
        <fullName evidence="2">HNH nuclease domain-containing protein</fullName>
    </recommendedName>
</protein>
<reference evidence="1" key="1">
    <citation type="journal article" date="2015" name="Nature">
        <title>Complex archaea that bridge the gap between prokaryotes and eukaryotes.</title>
        <authorList>
            <person name="Spang A."/>
            <person name="Saw J.H."/>
            <person name="Jorgensen S.L."/>
            <person name="Zaremba-Niedzwiedzka K."/>
            <person name="Martijn J."/>
            <person name="Lind A.E."/>
            <person name="van Eijk R."/>
            <person name="Schleper C."/>
            <person name="Guy L."/>
            <person name="Ettema T.J."/>
        </authorList>
    </citation>
    <scope>NUCLEOTIDE SEQUENCE</scope>
</reference>
<evidence type="ECO:0008006" key="2">
    <source>
        <dbReference type="Google" id="ProtNLM"/>
    </source>
</evidence>
<dbReference type="SUPFAM" id="SSF54060">
    <property type="entry name" value="His-Me finger endonucleases"/>
    <property type="match status" value="1"/>
</dbReference>
<comment type="caution">
    <text evidence="1">The sequence shown here is derived from an EMBL/GenBank/DDBJ whole genome shotgun (WGS) entry which is preliminary data.</text>
</comment>
<proteinExistence type="predicted"/>
<dbReference type="AlphaFoldDB" id="A0A0F9MHY9"/>
<dbReference type="InterPro" id="IPR044925">
    <property type="entry name" value="His-Me_finger_sf"/>
</dbReference>
<organism evidence="1">
    <name type="scientific">marine sediment metagenome</name>
    <dbReference type="NCBI Taxonomy" id="412755"/>
    <lineage>
        <taxon>unclassified sequences</taxon>
        <taxon>metagenomes</taxon>
        <taxon>ecological metagenomes</taxon>
    </lineage>
</organism>
<name>A0A0F9MHY9_9ZZZZ</name>